<dbReference type="InterPro" id="IPR027417">
    <property type="entry name" value="P-loop_NTPase"/>
</dbReference>
<keyword evidence="13" id="KW-1185">Reference proteome</keyword>
<comment type="similarity">
    <text evidence="1">Belongs to the disease resistance NB-LRR family.</text>
</comment>
<dbReference type="Gene3D" id="3.80.10.10">
    <property type="entry name" value="Ribonuclease Inhibitor"/>
    <property type="match status" value="1"/>
</dbReference>
<evidence type="ECO:0000256" key="5">
    <source>
        <dbReference type="ARBA" id="ARBA00022821"/>
    </source>
</evidence>
<dbReference type="Proteomes" id="UP001497457">
    <property type="component" value="Chromosome 22rd"/>
</dbReference>
<proteinExistence type="inferred from homology"/>
<keyword evidence="4" id="KW-0547">Nucleotide-binding</keyword>
<dbReference type="GO" id="GO:0042742">
    <property type="term" value="P:defense response to bacterium"/>
    <property type="evidence" value="ECO:0007669"/>
    <property type="project" value="UniProtKB-ARBA"/>
</dbReference>
<dbReference type="GO" id="GO:0000166">
    <property type="term" value="F:nucleotide binding"/>
    <property type="evidence" value="ECO:0007669"/>
    <property type="project" value="UniProtKB-KW"/>
</dbReference>
<dbReference type="InterPro" id="IPR002182">
    <property type="entry name" value="NB-ARC"/>
</dbReference>
<accession>A0ABC9AN96</accession>
<keyword evidence="6 7" id="KW-0175">Coiled coil</keyword>
<feature type="coiled-coil region" evidence="7">
    <location>
        <begin position="862"/>
        <end position="889"/>
    </location>
</feature>
<dbReference type="GO" id="GO:0009626">
    <property type="term" value="P:plant-type hypersensitive response"/>
    <property type="evidence" value="ECO:0007669"/>
    <property type="project" value="UniProtKB-ARBA"/>
</dbReference>
<feature type="domain" description="Disease resistance N-terminal" evidence="9">
    <location>
        <begin position="13"/>
        <end position="95"/>
    </location>
</feature>
<keyword evidence="2" id="KW-0433">Leucine-rich repeat</keyword>
<keyword evidence="3" id="KW-0677">Repeat</keyword>
<feature type="domain" description="Disease resistance protein winged helix" evidence="10">
    <location>
        <begin position="439"/>
        <end position="496"/>
    </location>
</feature>
<evidence type="ECO:0000259" key="10">
    <source>
        <dbReference type="Pfam" id="PF23559"/>
    </source>
</evidence>
<keyword evidence="5" id="KW-0611">Plant defense</keyword>
<dbReference type="GO" id="GO:0002758">
    <property type="term" value="P:innate immune response-activating signaling pathway"/>
    <property type="evidence" value="ECO:0007669"/>
    <property type="project" value="UniProtKB-ARBA"/>
</dbReference>
<gene>
    <name evidence="12" type="ORF">URODEC1_LOCUS56684</name>
</gene>
<dbReference type="Pfam" id="PF23559">
    <property type="entry name" value="WHD_DRP"/>
    <property type="match status" value="1"/>
</dbReference>
<dbReference type="InterPro" id="IPR058922">
    <property type="entry name" value="WHD_DRP"/>
</dbReference>
<dbReference type="InterPro" id="IPR055414">
    <property type="entry name" value="LRR_R13L4/SHOC2-like"/>
</dbReference>
<feature type="domain" description="Disease resistance R13L4/SHOC-2-like LRR" evidence="11">
    <location>
        <begin position="517"/>
        <end position="615"/>
    </location>
</feature>
<dbReference type="EMBL" id="OZ075132">
    <property type="protein sequence ID" value="CAL4982588.1"/>
    <property type="molecule type" value="Genomic_DNA"/>
</dbReference>
<dbReference type="Gene3D" id="1.10.10.10">
    <property type="entry name" value="Winged helix-like DNA-binding domain superfamily/Winged helix DNA-binding domain"/>
    <property type="match status" value="1"/>
</dbReference>
<evidence type="ECO:0000259" key="8">
    <source>
        <dbReference type="Pfam" id="PF00931"/>
    </source>
</evidence>
<dbReference type="FunFam" id="1.10.10.10:FF:000322">
    <property type="entry name" value="Probable disease resistance protein At1g63360"/>
    <property type="match status" value="1"/>
</dbReference>
<dbReference type="SUPFAM" id="SSF52540">
    <property type="entry name" value="P-loop containing nucleoside triphosphate hydrolases"/>
    <property type="match status" value="1"/>
</dbReference>
<evidence type="ECO:0000256" key="3">
    <source>
        <dbReference type="ARBA" id="ARBA00022737"/>
    </source>
</evidence>
<evidence type="ECO:0000259" key="9">
    <source>
        <dbReference type="Pfam" id="PF18052"/>
    </source>
</evidence>
<dbReference type="Pfam" id="PF23598">
    <property type="entry name" value="LRR_14"/>
    <property type="match status" value="2"/>
</dbReference>
<evidence type="ECO:0000256" key="1">
    <source>
        <dbReference type="ARBA" id="ARBA00008894"/>
    </source>
</evidence>
<dbReference type="PANTHER" id="PTHR23155:SF1167">
    <property type="entry name" value="OS08G0412100 PROTEIN"/>
    <property type="match status" value="1"/>
</dbReference>
<sequence length="956" mass="109309">MERLATVTATTGALGPVLAKLAALLGGEYELQEGTRRDIVSIKSDLEPVHDLLEKSWGWEDLDAAYKDWMAEARELSYDLENGIDGFTLGLERGDSGFIQREATDSPFKKFTESVKGVSKRCCEMQKIGDAICNRSKLNTDPRDLFFHKDASELVGMEEKKEELIKLLQKHEMVCIVGSAGMGKTTVADLVYREWEDAFHCRAFVSMHPSPNTMEILDNIRSQITNSATSAGSGTEPAVEQDIINDISISLSDKSDTEPGAKEHIINNISIFLSEKRYLVIIDGIWRWDEWEVIRKALPKNNLGSKIIMTTRINGIAEKCQSEQGAHVYRYSFGYWEAIRLSEMTLKNKSEERGILEANAKDLHSKIVDMCEAVPLAVICLCSAWAEGGYGPEWDTWVSHLLMDSFLTTPSLKPLVDSLSLGFEDLPVHLRTCFLYCSVYPRGYFIEKHCLIRKWIAEGFVSQEKVAEDYLDKLVSRSLLQPERVENIYRVHPLMLAFLASKAKEDNFVAYEDVSHTRSLVVLGLDGVPFTKFKHLRVLEIDRCSEGLENVHLVDICGMIWLRYLALRGCDRITELPQEIARLQHLETLDVSHTPLRKLPMEIRELQRLKTVDIRNTEVNELSWIFPNSLTVRAGATFSVQEVSLPQEVNPFPDSYSYGDGDVWRKELSIVFFISRPQVVPVPRCKVARRHLSIPLWVRTKLLCFTSLDIRLCKLEKMELDFLKGMPELKVLALRFEIHPRAPIAITGGGFSKLEAFFVDCRLPRVITFEPEAMPEVKYLEFKFYTGTVSQDYSMGIMHLPKLEKVVFRCSEHYTDDSQGISATIDDVRKEAIEHPNVITLLVNGKKEVLGSGRRWISRARKAITEKEIEDMKKDFEKREMEIEKREREIDETVEHIDKQCSRILNAALGRSQPDKDDAKARIQEEIQERMIVLESRERRLSSRAAERRRAKFEKI</sequence>
<feature type="domain" description="Disease resistance R13L4/SHOC-2-like LRR" evidence="11">
    <location>
        <begin position="693"/>
        <end position="839"/>
    </location>
</feature>
<dbReference type="PANTHER" id="PTHR23155">
    <property type="entry name" value="DISEASE RESISTANCE PROTEIN RP"/>
    <property type="match status" value="1"/>
</dbReference>
<organism evidence="12 13">
    <name type="scientific">Urochloa decumbens</name>
    <dbReference type="NCBI Taxonomy" id="240449"/>
    <lineage>
        <taxon>Eukaryota</taxon>
        <taxon>Viridiplantae</taxon>
        <taxon>Streptophyta</taxon>
        <taxon>Embryophyta</taxon>
        <taxon>Tracheophyta</taxon>
        <taxon>Spermatophyta</taxon>
        <taxon>Magnoliopsida</taxon>
        <taxon>Liliopsida</taxon>
        <taxon>Poales</taxon>
        <taxon>Poaceae</taxon>
        <taxon>PACMAD clade</taxon>
        <taxon>Panicoideae</taxon>
        <taxon>Panicodae</taxon>
        <taxon>Paniceae</taxon>
        <taxon>Melinidinae</taxon>
        <taxon>Urochloa</taxon>
    </lineage>
</organism>
<evidence type="ECO:0000256" key="2">
    <source>
        <dbReference type="ARBA" id="ARBA00022614"/>
    </source>
</evidence>
<dbReference type="InterPro" id="IPR041118">
    <property type="entry name" value="Rx_N"/>
</dbReference>
<dbReference type="Gene3D" id="1.20.5.4130">
    <property type="match status" value="1"/>
</dbReference>
<evidence type="ECO:0000256" key="6">
    <source>
        <dbReference type="ARBA" id="ARBA00023054"/>
    </source>
</evidence>
<dbReference type="InterPro" id="IPR044974">
    <property type="entry name" value="Disease_R_plants"/>
</dbReference>
<feature type="domain" description="NB-ARC" evidence="8">
    <location>
        <begin position="158"/>
        <end position="326"/>
    </location>
</feature>
<evidence type="ECO:0000313" key="13">
    <source>
        <dbReference type="Proteomes" id="UP001497457"/>
    </source>
</evidence>
<dbReference type="AlphaFoldDB" id="A0ABC9AN96"/>
<evidence type="ECO:0000313" key="12">
    <source>
        <dbReference type="EMBL" id="CAL4982588.1"/>
    </source>
</evidence>
<dbReference type="Pfam" id="PF00931">
    <property type="entry name" value="NB-ARC"/>
    <property type="match status" value="1"/>
</dbReference>
<dbReference type="Pfam" id="PF18052">
    <property type="entry name" value="Rx_N"/>
    <property type="match status" value="1"/>
</dbReference>
<dbReference type="InterPro" id="IPR032675">
    <property type="entry name" value="LRR_dom_sf"/>
</dbReference>
<protein>
    <submittedName>
        <fullName evidence="12">Uncharacterized protein</fullName>
    </submittedName>
</protein>
<dbReference type="PRINTS" id="PR00364">
    <property type="entry name" value="DISEASERSIST"/>
</dbReference>
<evidence type="ECO:0000256" key="4">
    <source>
        <dbReference type="ARBA" id="ARBA00022741"/>
    </source>
</evidence>
<reference evidence="12" key="1">
    <citation type="submission" date="2024-10" db="EMBL/GenBank/DDBJ databases">
        <authorList>
            <person name="Ryan C."/>
        </authorList>
    </citation>
    <scope>NUCLEOTIDE SEQUENCE [LARGE SCALE GENOMIC DNA]</scope>
</reference>
<evidence type="ECO:0000256" key="7">
    <source>
        <dbReference type="SAM" id="Coils"/>
    </source>
</evidence>
<name>A0ABC9AN96_9POAL</name>
<dbReference type="Gene3D" id="3.40.50.300">
    <property type="entry name" value="P-loop containing nucleotide triphosphate hydrolases"/>
    <property type="match status" value="1"/>
</dbReference>
<evidence type="ECO:0000259" key="11">
    <source>
        <dbReference type="Pfam" id="PF23598"/>
    </source>
</evidence>
<dbReference type="InterPro" id="IPR036388">
    <property type="entry name" value="WH-like_DNA-bd_sf"/>
</dbReference>
<dbReference type="SUPFAM" id="SSF52047">
    <property type="entry name" value="RNI-like"/>
    <property type="match status" value="1"/>
</dbReference>